<accession>A0A4Y8LAV0</accession>
<reference evidence="3 4" key="1">
    <citation type="submission" date="2019-03" db="EMBL/GenBank/DDBJ databases">
        <authorList>
            <person name="Yang Y."/>
        </authorList>
    </citation>
    <scope>NUCLEOTIDE SEQUENCE [LARGE SCALE GENOMIC DNA]</scope>
    <source>
        <strain evidence="3 4">ASL-1</strain>
    </source>
</reference>
<feature type="chain" id="PRO_5021250621" evidence="2">
    <location>
        <begin position="33"/>
        <end position="703"/>
    </location>
</feature>
<keyword evidence="4" id="KW-1185">Reference proteome</keyword>
<evidence type="ECO:0000313" key="4">
    <source>
        <dbReference type="Proteomes" id="UP000297776"/>
    </source>
</evidence>
<dbReference type="EMBL" id="SORX01000008">
    <property type="protein sequence ID" value="TFD99709.1"/>
    <property type="molecule type" value="Genomic_DNA"/>
</dbReference>
<feature type="signal peptide" evidence="2">
    <location>
        <begin position="1"/>
        <end position="32"/>
    </location>
</feature>
<organism evidence="3 4">
    <name type="scientific">Jeotgalibacillus salarius</name>
    <dbReference type="NCBI Taxonomy" id="546023"/>
    <lineage>
        <taxon>Bacteria</taxon>
        <taxon>Bacillati</taxon>
        <taxon>Bacillota</taxon>
        <taxon>Bacilli</taxon>
        <taxon>Bacillales</taxon>
        <taxon>Caryophanaceae</taxon>
        <taxon>Jeotgalibacillus</taxon>
    </lineage>
</organism>
<dbReference type="RefSeq" id="WP_134382226.1">
    <property type="nucleotide sequence ID" value="NZ_SORX01000008.1"/>
</dbReference>
<name>A0A4Y8LAV0_9BACL</name>
<dbReference type="Proteomes" id="UP000297776">
    <property type="component" value="Unassembled WGS sequence"/>
</dbReference>
<dbReference type="Gene3D" id="2.60.120.260">
    <property type="entry name" value="Galactose-binding domain-like"/>
    <property type="match status" value="1"/>
</dbReference>
<evidence type="ECO:0000256" key="1">
    <source>
        <dbReference type="SAM" id="Coils"/>
    </source>
</evidence>
<dbReference type="Pfam" id="PF20773">
    <property type="entry name" value="InhA-like_MAM"/>
    <property type="match status" value="1"/>
</dbReference>
<evidence type="ECO:0000256" key="2">
    <source>
        <dbReference type="SAM" id="SignalP"/>
    </source>
</evidence>
<protein>
    <submittedName>
        <fullName evidence="3">Peptidase M6</fullName>
    </submittedName>
</protein>
<feature type="coiled-coil region" evidence="1">
    <location>
        <begin position="55"/>
        <end position="85"/>
    </location>
</feature>
<keyword evidence="1" id="KW-0175">Coiled coil</keyword>
<dbReference type="AlphaFoldDB" id="A0A4Y8LAV0"/>
<keyword evidence="2" id="KW-0732">Signal</keyword>
<evidence type="ECO:0000313" key="3">
    <source>
        <dbReference type="EMBL" id="TFD99709.1"/>
    </source>
</evidence>
<gene>
    <name evidence="3" type="ORF">E2626_13055</name>
</gene>
<sequence>MKKKPVLKVLSSSALALSLLAPAAMVPGTASAAPADTKNWDTERYGDQQDIDTYLQSLTEDEDFLKQAEKKIKEQADKLQADQETAGSAGQSEENFTYNGGTKLFLDRDLAFKEFTLRSVGENVEVWVANDLSYPEGDPRGTDIVTQEQVDKLKDEFDSNMYPVATDFFGSPDQLDGSNATVPGMVGLPDDYYEGSDKVMMMIDNVKDDAYYDSEYPFFVAGFFWQTLENYTDRNMITIDTNNWGERLESTFYATTIHELQHLIHADNDAAEETWLNEGMSTFSEYLGGYGHGEGSINFFLDHPENSLVNWDEHNSASTGPETIADYGQVYLFTLYLYDKYGQELIRELATAESQGIASVNEVFASNGIDMTFKEVYQNFMTALALDDGKGNKGLYEFDSINLRDLPVDNEGTKRGTTVSYENALAVEKEGVPAWGGDFKSIDFTNKVKDFKFNGEDFLQKWQTVEDPLNPDNQVLYSQNGAEDDSELIFTADLTGTDSATLTFDHLYDIEETWDYGVVQVSTDNGETWTSLANENTRTEVAEGGYPTIIENVPGFTGKVDEWTNESFDLSEYAGQEVLVSFRYMEDWAYSNEGWYVDNIQVEAADFEADGSTVDPFTSLAEINEEFVEYTVTFIQERGKGNAHPKVWHVDPFNVTDEDALKLNQLFKNNNVKMITTYAAPEGITSPIEFTYELLTKGNKNNR</sequence>
<dbReference type="OrthoDB" id="275270at2"/>
<comment type="caution">
    <text evidence="3">The sequence shown here is derived from an EMBL/GenBank/DDBJ whole genome shotgun (WGS) entry which is preliminary data.</text>
</comment>
<proteinExistence type="predicted"/>